<keyword evidence="1" id="KW-0378">Hydrolase</keyword>
<organism evidence="3">
    <name type="scientific">hydrothermal vent metagenome</name>
    <dbReference type="NCBI Taxonomy" id="652676"/>
    <lineage>
        <taxon>unclassified sequences</taxon>
        <taxon>metagenomes</taxon>
        <taxon>ecological metagenomes</taxon>
    </lineage>
</organism>
<reference evidence="3" key="1">
    <citation type="submission" date="2018-06" db="EMBL/GenBank/DDBJ databases">
        <authorList>
            <person name="Zhirakovskaya E."/>
        </authorList>
    </citation>
    <scope>NUCLEOTIDE SEQUENCE</scope>
</reference>
<dbReference type="Gene3D" id="3.60.40.10">
    <property type="entry name" value="PPM-type phosphatase domain"/>
    <property type="match status" value="1"/>
</dbReference>
<name>A0A3B0Y459_9ZZZZ</name>
<dbReference type="PANTHER" id="PTHR43156:SF2">
    <property type="entry name" value="STAGE II SPORULATION PROTEIN E"/>
    <property type="match status" value="1"/>
</dbReference>
<dbReference type="CDD" id="cd16936">
    <property type="entry name" value="HATPase_RsbW-like"/>
    <property type="match status" value="1"/>
</dbReference>
<sequence length="569" mass="63132">MNVLIAGKEDSQQNVIIDILGQLGHTGFDVRDRDRVFTACQTNKLDIILVSTSFVLAHGSRSITEIRSINQSAYVLIILVCDKGSIDLLNSIDSSNLDDVIRLPIEPVTFRLKINAYFKSIRHHRKTADQNNRYLLLLREQTNELKVADHVHSAIIKSAQKKLAGFNSLNQPASLLSGDSIFTSMTPSGSTIMMLADFTGHGLSAAIVALPSSEIFYGMVNKGYCISEIASELNKKLHRLLPRDMYCAAIIVEIAVDCNHISIWNGGLPEAYLLSCDNKIISTIESFQPPLGIMDVDQFNAQTKIVDCQVGDKVILYTDGILAAVNPQGVKIEKDIIKQCINSSIDQSPFFNIRLYLAQFIQQTVQRDDISVVSYTLAVNSQPENERDTTSAIIPTTWSFNTILHHDILGTHNPVPAILNQILEYTNLSPYREKLFMLLSELYNNALDHGILKLDSKLKSSAEGFSTFYTRREQLLSSLKHGWIELNVSHLPEDNGGRLVVKVSDSGSGFDFKATKPKTDGTQSQYHGRGVLLINKICDSVVYSNKGSCVEVIFLWSNDDLQDECSSAA</sequence>
<dbReference type="InterPro" id="IPR036457">
    <property type="entry name" value="PPM-type-like_dom_sf"/>
</dbReference>
<gene>
    <name evidence="3" type="ORF">MNBD_GAMMA12-1922</name>
</gene>
<feature type="domain" description="PPM-type phosphatase" evidence="2">
    <location>
        <begin position="161"/>
        <end position="377"/>
    </location>
</feature>
<accession>A0A3B0Y459</accession>
<evidence type="ECO:0000313" key="3">
    <source>
        <dbReference type="EMBL" id="VAW75515.1"/>
    </source>
</evidence>
<dbReference type="SMART" id="SM00331">
    <property type="entry name" value="PP2C_SIG"/>
    <property type="match status" value="1"/>
</dbReference>
<dbReference type="InterPro" id="IPR036890">
    <property type="entry name" value="HATPase_C_sf"/>
</dbReference>
<dbReference type="InterPro" id="IPR003594">
    <property type="entry name" value="HATPase_dom"/>
</dbReference>
<dbReference type="Pfam" id="PF13581">
    <property type="entry name" value="HATPase_c_2"/>
    <property type="match status" value="1"/>
</dbReference>
<dbReference type="AlphaFoldDB" id="A0A3B0Y459"/>
<evidence type="ECO:0000259" key="2">
    <source>
        <dbReference type="SMART" id="SM00331"/>
    </source>
</evidence>
<dbReference type="Gene3D" id="3.30.565.10">
    <property type="entry name" value="Histidine kinase-like ATPase, C-terminal domain"/>
    <property type="match status" value="1"/>
</dbReference>
<proteinExistence type="predicted"/>
<dbReference type="SUPFAM" id="SSF52172">
    <property type="entry name" value="CheY-like"/>
    <property type="match status" value="1"/>
</dbReference>
<dbReference type="InterPro" id="IPR001932">
    <property type="entry name" value="PPM-type_phosphatase-like_dom"/>
</dbReference>
<evidence type="ECO:0000256" key="1">
    <source>
        <dbReference type="ARBA" id="ARBA00022801"/>
    </source>
</evidence>
<dbReference type="SUPFAM" id="SSF55874">
    <property type="entry name" value="ATPase domain of HSP90 chaperone/DNA topoisomerase II/histidine kinase"/>
    <property type="match status" value="1"/>
</dbReference>
<dbReference type="EMBL" id="UOFL01000085">
    <property type="protein sequence ID" value="VAW75515.1"/>
    <property type="molecule type" value="Genomic_DNA"/>
</dbReference>
<protein>
    <submittedName>
        <fullName evidence="3">Serine phosphatase RsbU, regulator of sigma subunit</fullName>
    </submittedName>
</protein>
<dbReference type="InterPro" id="IPR052016">
    <property type="entry name" value="Bact_Sigma-Reg"/>
</dbReference>
<dbReference type="InterPro" id="IPR011006">
    <property type="entry name" value="CheY-like_superfamily"/>
</dbReference>
<dbReference type="PANTHER" id="PTHR43156">
    <property type="entry name" value="STAGE II SPORULATION PROTEIN E-RELATED"/>
    <property type="match status" value="1"/>
</dbReference>
<dbReference type="GO" id="GO:0016791">
    <property type="term" value="F:phosphatase activity"/>
    <property type="evidence" value="ECO:0007669"/>
    <property type="project" value="TreeGrafter"/>
</dbReference>
<dbReference type="Pfam" id="PF07228">
    <property type="entry name" value="SpoIIE"/>
    <property type="match status" value="1"/>
</dbReference>